<accession>A0A0G4B332</accession>
<protein>
    <submittedName>
        <fullName evidence="1">Uncharacterized protein</fullName>
    </submittedName>
</protein>
<evidence type="ECO:0000313" key="2">
    <source>
        <dbReference type="Proteomes" id="UP000035648"/>
    </source>
</evidence>
<gene>
    <name evidence="1" type="ORF">UT28_C0001G0438</name>
</gene>
<dbReference type="EMBL" id="CP011213">
    <property type="protein sequence ID" value="AKM82244.1"/>
    <property type="molecule type" value="Genomic_DNA"/>
</dbReference>
<organism evidence="1 2">
    <name type="scientific">Berkelbacteria bacterium GW2011_GWE1_39_12</name>
    <dbReference type="NCBI Taxonomy" id="1618337"/>
    <lineage>
        <taxon>Bacteria</taxon>
        <taxon>Candidatus Berkelbacteria</taxon>
    </lineage>
</organism>
<dbReference type="AlphaFoldDB" id="A0A0G4B332"/>
<proteinExistence type="predicted"/>
<dbReference type="KEGG" id="bbgw:UT28_C0001G0438"/>
<evidence type="ECO:0000313" key="1">
    <source>
        <dbReference type="EMBL" id="AKM82244.1"/>
    </source>
</evidence>
<reference evidence="1 2" key="1">
    <citation type="journal article" date="2015" name="Nature">
        <title>rRNA introns, odd ribosomes, and small enigmatic genomes across a large radiation of phyla.</title>
        <authorList>
            <person name="Brown C.T."/>
            <person name="Hug L.A."/>
            <person name="Thomas B.C."/>
            <person name="Sharon I."/>
            <person name="Castelle C.J."/>
            <person name="Singh A."/>
            <person name="Wilkins M.J."/>
            <person name="Williams K.H."/>
            <person name="Banfield J.F."/>
        </authorList>
    </citation>
    <scope>NUCLEOTIDE SEQUENCE [LARGE SCALE GENOMIC DNA]</scope>
</reference>
<sequence length="267" mass="29678">MVYSRGKYVKKLVVLSLEVLLVVLALLCAIVPTMAGGPDSQFNGVQLGFAQQVWGGWYAAEVSPQGIVVHQGQTILLEAWDTDSSKLETEWKPVFIDQGIFGSLWGFVTWTPTVVGKGQMYLFAKKHPSPADTISAVFEHDIVVAPAFDPSLKMFAQAFYNPGDYRYARIEVQIWNETINPTGIMFKLQDDGNGFFTIFARNTLGTVVSQYHVYVQQRDDITYTVSGIVVNGYRISNNTKSWRTVTTSQKKTNLPASVKIELSGGVY</sequence>
<dbReference type="Proteomes" id="UP000035648">
    <property type="component" value="Chromosome"/>
</dbReference>
<name>A0A0G4B332_9BACT</name>